<dbReference type="AlphaFoldDB" id="A0A316D8J9"/>
<evidence type="ECO:0000313" key="7">
    <source>
        <dbReference type="EMBL" id="PWK13173.1"/>
    </source>
</evidence>
<evidence type="ECO:0000256" key="2">
    <source>
        <dbReference type="ARBA" id="ARBA00022598"/>
    </source>
</evidence>
<feature type="domain" description="AMP-binding enzyme C-terminal" evidence="6">
    <location>
        <begin position="445"/>
        <end position="521"/>
    </location>
</feature>
<evidence type="ECO:0000313" key="8">
    <source>
        <dbReference type="Proteomes" id="UP000245634"/>
    </source>
</evidence>
<dbReference type="InterPro" id="IPR025110">
    <property type="entry name" value="AMP-bd_C"/>
</dbReference>
<dbReference type="InterPro" id="IPR042099">
    <property type="entry name" value="ANL_N_sf"/>
</dbReference>
<dbReference type="InterPro" id="IPR045851">
    <property type="entry name" value="AMP-bd_C_sf"/>
</dbReference>
<keyword evidence="8" id="KW-1185">Reference proteome</keyword>
<dbReference type="InterPro" id="IPR000873">
    <property type="entry name" value="AMP-dep_synth/lig_dom"/>
</dbReference>
<keyword evidence="3" id="KW-0276">Fatty acid metabolism</keyword>
<evidence type="ECO:0000259" key="6">
    <source>
        <dbReference type="Pfam" id="PF13193"/>
    </source>
</evidence>
<protein>
    <submittedName>
        <fullName evidence="7">Fatty-acyl-CoA synthase</fullName>
    </submittedName>
</protein>
<dbReference type="Gene3D" id="3.30.300.30">
    <property type="match status" value="1"/>
</dbReference>
<dbReference type="EMBL" id="QGGL01000008">
    <property type="protein sequence ID" value="PWK13173.1"/>
    <property type="molecule type" value="Genomic_DNA"/>
</dbReference>
<feature type="domain" description="AMP-dependent synthetase/ligase" evidence="5">
    <location>
        <begin position="13"/>
        <end position="395"/>
    </location>
</feature>
<dbReference type="Pfam" id="PF13193">
    <property type="entry name" value="AMP-binding_C"/>
    <property type="match status" value="1"/>
</dbReference>
<evidence type="ECO:0000259" key="5">
    <source>
        <dbReference type="Pfam" id="PF00501"/>
    </source>
</evidence>
<evidence type="ECO:0000256" key="3">
    <source>
        <dbReference type="ARBA" id="ARBA00022832"/>
    </source>
</evidence>
<reference evidence="7 8" key="1">
    <citation type="submission" date="2018-05" db="EMBL/GenBank/DDBJ databases">
        <title>Genomic Encyclopedia of Type Strains, Phase IV (KMG-IV): sequencing the most valuable type-strain genomes for metagenomic binning, comparative biology and taxonomic classification.</title>
        <authorList>
            <person name="Goeker M."/>
        </authorList>
    </citation>
    <scope>NUCLEOTIDE SEQUENCE [LARGE SCALE GENOMIC DNA]</scope>
    <source>
        <strain evidence="7 8">DSM 18773</strain>
    </source>
</reference>
<dbReference type="SUPFAM" id="SSF56801">
    <property type="entry name" value="Acetyl-CoA synthetase-like"/>
    <property type="match status" value="1"/>
</dbReference>
<evidence type="ECO:0000256" key="4">
    <source>
        <dbReference type="ARBA" id="ARBA00023098"/>
    </source>
</evidence>
<gene>
    <name evidence="7" type="ORF">C7459_108194</name>
</gene>
<keyword evidence="4" id="KW-0443">Lipid metabolism</keyword>
<dbReference type="Gene3D" id="3.40.50.12780">
    <property type="entry name" value="N-terminal domain of ligase-like"/>
    <property type="match status" value="1"/>
</dbReference>
<evidence type="ECO:0000256" key="1">
    <source>
        <dbReference type="ARBA" id="ARBA00006432"/>
    </source>
</evidence>
<dbReference type="GO" id="GO:0006631">
    <property type="term" value="P:fatty acid metabolic process"/>
    <property type="evidence" value="ECO:0007669"/>
    <property type="project" value="UniProtKB-KW"/>
</dbReference>
<dbReference type="FunFam" id="3.30.300.30:FF:000008">
    <property type="entry name" value="2,3-dihydroxybenzoate-AMP ligase"/>
    <property type="match status" value="1"/>
</dbReference>
<keyword evidence="2" id="KW-0436">Ligase</keyword>
<dbReference type="Proteomes" id="UP000245634">
    <property type="component" value="Unassembled WGS sequence"/>
</dbReference>
<dbReference type="CDD" id="cd12119">
    <property type="entry name" value="ttLC_FACS_AlkK_like"/>
    <property type="match status" value="1"/>
</dbReference>
<proteinExistence type="inferred from homology"/>
<dbReference type="GO" id="GO:0016874">
    <property type="term" value="F:ligase activity"/>
    <property type="evidence" value="ECO:0007669"/>
    <property type="project" value="UniProtKB-KW"/>
</dbReference>
<organism evidence="7 8">
    <name type="scientific">Tumebacillus permanentifrigoris</name>
    <dbReference type="NCBI Taxonomy" id="378543"/>
    <lineage>
        <taxon>Bacteria</taxon>
        <taxon>Bacillati</taxon>
        <taxon>Bacillota</taxon>
        <taxon>Bacilli</taxon>
        <taxon>Bacillales</taxon>
        <taxon>Alicyclobacillaceae</taxon>
        <taxon>Tumebacillus</taxon>
    </lineage>
</organism>
<dbReference type="PANTHER" id="PTHR43859">
    <property type="entry name" value="ACYL-ACTIVATING ENZYME"/>
    <property type="match status" value="1"/>
</dbReference>
<sequence length="536" mass="60462">MMDFPLTLRTMFERAEKFFPKKEIVSRTMSGLFRYTYADYARRTRRLSSALESLGVQRGDRVATFAWNDHRHLEAYFAIPCMGAVLHTVNIRLSPDHISYIVNHAQDRVMLVDETLVPLLEKVQDQLTTVQAYIIMTDKPELPPTTLQPAYSYEQLIASAEETYSYPDDLDEKSLAGMCYTSATTGKPKGVTYTHRGVYLHSITLGLADTTAVSEYDTLLPIVPMFHVNAWGMPFVGVWFGSKQVLPGPMPTPQILLELIQQEKVTISAGVPTVWLGVLKALEEGQYDVSSLRAVLCGGSAAPRGLIEAYETKHGIQFLHAYGMTEASPIALVSRLKSTQKDLSQQDRLDIRSKQGLLVPGLEMRIVGQDGEVNWDGQEMGEIWLRGPWIAHEYYEDERSSDSFVDGWFHTGDVAVVDEEGVVKLVDRTKDLVKSGGEWISSVDLENALMAHPAVFEACVTGIPHAKWDERPLAFVVLKEAYKDKVEKQELLSSLQDQFAKWWIPDDVVLLNEIPKTSVGKFLKRALREEYQEYYL</sequence>
<comment type="similarity">
    <text evidence="1">Belongs to the ATP-dependent AMP-binding enzyme family.</text>
</comment>
<dbReference type="NCBIfam" id="NF004837">
    <property type="entry name" value="PRK06187.1"/>
    <property type="match status" value="1"/>
</dbReference>
<dbReference type="OrthoDB" id="9765680at2"/>
<dbReference type="Pfam" id="PF00501">
    <property type="entry name" value="AMP-binding"/>
    <property type="match status" value="1"/>
</dbReference>
<dbReference type="PANTHER" id="PTHR43859:SF4">
    <property type="entry name" value="BUTANOATE--COA LIGASE AAE1-RELATED"/>
    <property type="match status" value="1"/>
</dbReference>
<name>A0A316D8J9_9BACL</name>
<accession>A0A316D8J9</accession>
<comment type="caution">
    <text evidence="7">The sequence shown here is derived from an EMBL/GenBank/DDBJ whole genome shotgun (WGS) entry which is preliminary data.</text>
</comment>
<dbReference type="RefSeq" id="WP_109689198.1">
    <property type="nucleotide sequence ID" value="NZ_QGGL01000008.1"/>
</dbReference>